<feature type="transmembrane region" description="Helical" evidence="8">
    <location>
        <begin position="107"/>
        <end position="130"/>
    </location>
</feature>
<keyword evidence="5 8" id="KW-1133">Transmembrane helix</keyword>
<keyword evidence="10" id="KW-1185">Reference proteome</keyword>
<protein>
    <submittedName>
        <fullName evidence="9">Fumarate reductase subunit C</fullName>
    </submittedName>
</protein>
<feature type="transmembrane region" description="Helical" evidence="8">
    <location>
        <begin position="150"/>
        <end position="173"/>
    </location>
</feature>
<dbReference type="InterPro" id="IPR004224">
    <property type="entry name" value="Fum_red_B_TM"/>
</dbReference>
<name>A0ABU0AZR1_9FIRM</name>
<keyword evidence="4" id="KW-0479">Metal-binding</keyword>
<evidence type="ECO:0000256" key="8">
    <source>
        <dbReference type="SAM" id="Phobius"/>
    </source>
</evidence>
<dbReference type="InterPro" id="IPR034804">
    <property type="entry name" value="SQR/QFR_C/D"/>
</dbReference>
<reference evidence="9 10" key="1">
    <citation type="submission" date="2023-07" db="EMBL/GenBank/DDBJ databases">
        <title>Genomic Encyclopedia of Type Strains, Phase IV (KMG-IV): sequencing the most valuable type-strain genomes for metagenomic binning, comparative biology and taxonomic classification.</title>
        <authorList>
            <person name="Goeker M."/>
        </authorList>
    </citation>
    <scope>NUCLEOTIDE SEQUENCE [LARGE SCALE GENOMIC DNA]</scope>
    <source>
        <strain evidence="9 10">DSM 12396</strain>
    </source>
</reference>
<accession>A0ABU0AZR1</accession>
<evidence type="ECO:0000256" key="3">
    <source>
        <dbReference type="ARBA" id="ARBA00022692"/>
    </source>
</evidence>
<dbReference type="Proteomes" id="UP001225644">
    <property type="component" value="Unassembled WGS sequence"/>
</dbReference>
<keyword evidence="2" id="KW-0349">Heme</keyword>
<evidence type="ECO:0000256" key="4">
    <source>
        <dbReference type="ARBA" id="ARBA00022723"/>
    </source>
</evidence>
<evidence type="ECO:0000256" key="2">
    <source>
        <dbReference type="ARBA" id="ARBA00022617"/>
    </source>
</evidence>
<evidence type="ECO:0000256" key="7">
    <source>
        <dbReference type="ARBA" id="ARBA00023136"/>
    </source>
</evidence>
<comment type="subcellular location">
    <subcellularLocation>
        <location evidence="1">Membrane</location>
    </subcellularLocation>
</comment>
<dbReference type="Gene3D" id="1.20.1300.10">
    <property type="entry name" value="Fumarate reductase/succinate dehydrogenase, transmembrane subunit"/>
    <property type="match status" value="1"/>
</dbReference>
<feature type="transmembrane region" description="Helical" evidence="8">
    <location>
        <begin position="20"/>
        <end position="45"/>
    </location>
</feature>
<keyword evidence="3 8" id="KW-0812">Transmembrane</keyword>
<dbReference type="EMBL" id="JAUSUX010000003">
    <property type="protein sequence ID" value="MDQ0285519.1"/>
    <property type="molecule type" value="Genomic_DNA"/>
</dbReference>
<evidence type="ECO:0000256" key="5">
    <source>
        <dbReference type="ARBA" id="ARBA00022989"/>
    </source>
</evidence>
<dbReference type="InterPro" id="IPR000701">
    <property type="entry name" value="SuccDH_FuR_B_TM-su"/>
</dbReference>
<sequence length="212" mass="24136">MTTQEKLLTRNPRADLLVDLAELVSGLLLVGFLWTHMLFVATILLGGRTFDRLSILLDEYYLSYIGIPFIIIVALVHMVVAGRRIPNKWHEQRIILRHSKTLGHTDTWIWVFQTITGMAILVLAGIHVWMVLSGWPIRAVTSAERVQSFLWFYIVLLLVGEYHAGFGLYRQFVKWGWINRHTIGAVLKTITVIIVALGAVTLWAFMRLGGAQ</sequence>
<feature type="transmembrane region" description="Helical" evidence="8">
    <location>
        <begin position="185"/>
        <end position="206"/>
    </location>
</feature>
<keyword evidence="6" id="KW-0408">Iron</keyword>
<evidence type="ECO:0000256" key="6">
    <source>
        <dbReference type="ARBA" id="ARBA00023004"/>
    </source>
</evidence>
<feature type="transmembrane region" description="Helical" evidence="8">
    <location>
        <begin position="65"/>
        <end position="86"/>
    </location>
</feature>
<dbReference type="SUPFAM" id="SSF81343">
    <property type="entry name" value="Fumarate reductase respiratory complex transmembrane subunits"/>
    <property type="match status" value="1"/>
</dbReference>
<proteinExistence type="predicted"/>
<comment type="caution">
    <text evidence="9">The sequence shown here is derived from an EMBL/GenBank/DDBJ whole genome shotgun (WGS) entry which is preliminary data.</text>
</comment>
<evidence type="ECO:0000313" key="9">
    <source>
        <dbReference type="EMBL" id="MDQ0285519.1"/>
    </source>
</evidence>
<organism evidence="9 10">
    <name type="scientific">Desulfofundulus luciae</name>
    <dbReference type="NCBI Taxonomy" id="74702"/>
    <lineage>
        <taxon>Bacteria</taxon>
        <taxon>Bacillati</taxon>
        <taxon>Bacillota</taxon>
        <taxon>Clostridia</taxon>
        <taxon>Eubacteriales</taxon>
        <taxon>Peptococcaceae</taxon>
        <taxon>Desulfofundulus</taxon>
    </lineage>
</organism>
<dbReference type="PIRSF" id="PIRSF000177">
    <property type="entry name" value="Fumar_rd_cyt_b"/>
    <property type="match status" value="1"/>
</dbReference>
<gene>
    <name evidence="9" type="ORF">J2Z49_000620</name>
</gene>
<dbReference type="Pfam" id="PF01127">
    <property type="entry name" value="Sdh_cyt"/>
    <property type="match status" value="1"/>
</dbReference>
<keyword evidence="7 8" id="KW-0472">Membrane</keyword>
<evidence type="ECO:0000256" key="1">
    <source>
        <dbReference type="ARBA" id="ARBA00004370"/>
    </source>
</evidence>
<dbReference type="RefSeq" id="WP_307399750.1">
    <property type="nucleotide sequence ID" value="NZ_JAUSUX010000003.1"/>
</dbReference>
<evidence type="ECO:0000313" key="10">
    <source>
        <dbReference type="Proteomes" id="UP001225644"/>
    </source>
</evidence>